<comment type="caution">
    <text evidence="1">The sequence shown here is derived from an EMBL/GenBank/DDBJ whole genome shotgun (WGS) entry which is preliminary data.</text>
</comment>
<dbReference type="EMBL" id="BARV01009527">
    <property type="protein sequence ID" value="GAI16860.1"/>
    <property type="molecule type" value="Genomic_DNA"/>
</dbReference>
<organism evidence="1">
    <name type="scientific">marine sediment metagenome</name>
    <dbReference type="NCBI Taxonomy" id="412755"/>
    <lineage>
        <taxon>unclassified sequences</taxon>
        <taxon>metagenomes</taxon>
        <taxon>ecological metagenomes</taxon>
    </lineage>
</organism>
<sequence length="184" mass="20767">MTTKTTSFKRKLIVGAVLGLLLWFLLPVGVVFAYPQGNYLTEENIISYDSEDLLFLDFKAKTTFSISWHKTGADYCEQTLIGYDPKLFPVSSGLSPVVQHLLSDLALFEENGSFDCVKTETFTAGITYRAYFLNSKTITTISPTKAWIKENVVSKFSEENLIPDTTVITIYNIYDSTVYEDTPY</sequence>
<protein>
    <submittedName>
        <fullName evidence="1">Uncharacterized protein</fullName>
    </submittedName>
</protein>
<proteinExistence type="predicted"/>
<dbReference type="AlphaFoldDB" id="X1MQ90"/>
<accession>X1MQ90</accession>
<feature type="non-terminal residue" evidence="1">
    <location>
        <position position="184"/>
    </location>
</feature>
<evidence type="ECO:0000313" key="1">
    <source>
        <dbReference type="EMBL" id="GAI16860.1"/>
    </source>
</evidence>
<name>X1MQ90_9ZZZZ</name>
<reference evidence="1" key="1">
    <citation type="journal article" date="2014" name="Front. Microbiol.">
        <title>High frequency of phylogenetically diverse reductive dehalogenase-homologous genes in deep subseafloor sedimentary metagenomes.</title>
        <authorList>
            <person name="Kawai M."/>
            <person name="Futagami T."/>
            <person name="Toyoda A."/>
            <person name="Takaki Y."/>
            <person name="Nishi S."/>
            <person name="Hori S."/>
            <person name="Arai W."/>
            <person name="Tsubouchi T."/>
            <person name="Morono Y."/>
            <person name="Uchiyama I."/>
            <person name="Ito T."/>
            <person name="Fujiyama A."/>
            <person name="Inagaki F."/>
            <person name="Takami H."/>
        </authorList>
    </citation>
    <scope>NUCLEOTIDE SEQUENCE</scope>
    <source>
        <strain evidence="1">Expedition CK06-06</strain>
    </source>
</reference>
<gene>
    <name evidence="1" type="ORF">S06H3_18765</name>
</gene>